<feature type="domain" description="VanZ-like" evidence="2">
    <location>
        <begin position="9"/>
        <end position="132"/>
    </location>
</feature>
<evidence type="ECO:0000259" key="2">
    <source>
        <dbReference type="Pfam" id="PF04892"/>
    </source>
</evidence>
<feature type="transmembrane region" description="Helical" evidence="1">
    <location>
        <begin position="58"/>
        <end position="80"/>
    </location>
</feature>
<dbReference type="RefSeq" id="WP_188814978.1">
    <property type="nucleotide sequence ID" value="NZ_BMHT01000005.1"/>
</dbReference>
<comment type="caution">
    <text evidence="3">The sequence shown here is derived from an EMBL/GenBank/DDBJ whole genome shotgun (WGS) entry which is preliminary data.</text>
</comment>
<accession>A0ABQ1UHU5</accession>
<dbReference type="Pfam" id="PF04892">
    <property type="entry name" value="VanZ"/>
    <property type="match status" value="1"/>
</dbReference>
<keyword evidence="1" id="KW-0812">Transmembrane</keyword>
<name>A0ABQ1UHU5_9BACT</name>
<keyword evidence="1" id="KW-0472">Membrane</keyword>
<keyword evidence="4" id="KW-1185">Reference proteome</keyword>
<evidence type="ECO:0000313" key="3">
    <source>
        <dbReference type="EMBL" id="GGF17723.1"/>
    </source>
</evidence>
<dbReference type="Proteomes" id="UP000632273">
    <property type="component" value="Unassembled WGS sequence"/>
</dbReference>
<dbReference type="PANTHER" id="PTHR36834:SF2">
    <property type="entry name" value="MEMBRANE PROTEIN"/>
    <property type="match status" value="1"/>
</dbReference>
<dbReference type="InterPro" id="IPR006976">
    <property type="entry name" value="VanZ-like"/>
</dbReference>
<reference evidence="4" key="1">
    <citation type="journal article" date="2019" name="Int. J. Syst. Evol. Microbiol.">
        <title>The Global Catalogue of Microorganisms (GCM) 10K type strain sequencing project: providing services to taxonomists for standard genome sequencing and annotation.</title>
        <authorList>
            <consortium name="The Broad Institute Genomics Platform"/>
            <consortium name="The Broad Institute Genome Sequencing Center for Infectious Disease"/>
            <person name="Wu L."/>
            <person name="Ma J."/>
        </authorList>
    </citation>
    <scope>NUCLEOTIDE SEQUENCE [LARGE SCALE GENOMIC DNA]</scope>
    <source>
        <strain evidence="4">CGMCC 1.15197</strain>
    </source>
</reference>
<dbReference type="EMBL" id="BMHT01000005">
    <property type="protein sequence ID" value="GGF17723.1"/>
    <property type="molecule type" value="Genomic_DNA"/>
</dbReference>
<sequence length="147" mass="16939">MKLLKWFLFLFYILVVGYIVFFARRRHIIVWHDGLVNLIPVVRTIESFQSEATGRWNFFSNLFGNVALFIPLPFFLASLFKVANEKYILVISLFISALIEGAQYAWRVGVPDVDDVLLNVLGAFIGLLLWNTILSNRYAHSLLNKLS</sequence>
<dbReference type="InterPro" id="IPR053150">
    <property type="entry name" value="Teicoplanin_resist-assoc"/>
</dbReference>
<feature type="transmembrane region" description="Helical" evidence="1">
    <location>
        <begin position="118"/>
        <end position="139"/>
    </location>
</feature>
<gene>
    <name evidence="3" type="ORF">GCM10011383_31450</name>
</gene>
<evidence type="ECO:0000256" key="1">
    <source>
        <dbReference type="SAM" id="Phobius"/>
    </source>
</evidence>
<feature type="transmembrane region" description="Helical" evidence="1">
    <location>
        <begin position="87"/>
        <end position="106"/>
    </location>
</feature>
<dbReference type="PANTHER" id="PTHR36834">
    <property type="entry name" value="MEMBRANE PROTEIN-RELATED"/>
    <property type="match status" value="1"/>
</dbReference>
<proteinExistence type="predicted"/>
<evidence type="ECO:0000313" key="4">
    <source>
        <dbReference type="Proteomes" id="UP000632273"/>
    </source>
</evidence>
<protein>
    <recommendedName>
        <fullName evidence="2">VanZ-like domain-containing protein</fullName>
    </recommendedName>
</protein>
<feature type="transmembrane region" description="Helical" evidence="1">
    <location>
        <begin position="6"/>
        <end position="23"/>
    </location>
</feature>
<organism evidence="3 4">
    <name type="scientific">Hymenobacter cavernae</name>
    <dbReference type="NCBI Taxonomy" id="2044852"/>
    <lineage>
        <taxon>Bacteria</taxon>
        <taxon>Pseudomonadati</taxon>
        <taxon>Bacteroidota</taxon>
        <taxon>Cytophagia</taxon>
        <taxon>Cytophagales</taxon>
        <taxon>Hymenobacteraceae</taxon>
        <taxon>Hymenobacter</taxon>
    </lineage>
</organism>
<keyword evidence="1" id="KW-1133">Transmembrane helix</keyword>